<gene>
    <name evidence="3" type="ORF">IJ22_39620</name>
</gene>
<evidence type="ECO:0000256" key="1">
    <source>
        <dbReference type="ARBA" id="ARBA00007118"/>
    </source>
</evidence>
<dbReference type="KEGG" id="pnp:IJ22_39620"/>
<keyword evidence="2" id="KW-0560">Oxidoreductase</keyword>
<dbReference type="SUPFAM" id="SSF55469">
    <property type="entry name" value="FMN-dependent nitroreductase-like"/>
    <property type="match status" value="1"/>
</dbReference>
<protein>
    <submittedName>
        <fullName evidence="3">NAD(P)H nitroreductase</fullName>
    </submittedName>
</protein>
<evidence type="ECO:0000256" key="2">
    <source>
        <dbReference type="ARBA" id="ARBA00023002"/>
    </source>
</evidence>
<dbReference type="CDD" id="cd02137">
    <property type="entry name" value="MhqN-like"/>
    <property type="match status" value="1"/>
</dbReference>
<name>A0A0U2L381_9BACL</name>
<evidence type="ECO:0000313" key="4">
    <source>
        <dbReference type="Proteomes" id="UP000061660"/>
    </source>
</evidence>
<evidence type="ECO:0000313" key="3">
    <source>
        <dbReference type="EMBL" id="ALS24274.1"/>
    </source>
</evidence>
<accession>A0A0U2L381</accession>
<dbReference type="InterPro" id="IPR000415">
    <property type="entry name" value="Nitroreductase-like"/>
</dbReference>
<dbReference type="AlphaFoldDB" id="A0A0U2L381"/>
<sequence length="205" mass="22758">MSQLEQKQDALQVMFSRHSVRKYERGFVIPEAELNEIFQAAASAPSSWNLQHWRFLVISEQANKDRLLPIAFGQQQVSDASVVVIVLGDLQANLAAPVVYEKASQDIREMMVKQIEGAYANNPVVARDEAIRNASLAAMQLMLAAKAKGYDSVPMGGYNQAALIQEFNIPERYVPVMMIPIGKAASPARPTERLPLDSLVIRESF</sequence>
<dbReference type="InterPro" id="IPR029479">
    <property type="entry name" value="Nitroreductase"/>
</dbReference>
<reference evidence="4" key="1">
    <citation type="submission" date="2015-12" db="EMBL/GenBank/DDBJ databases">
        <title>Complete genome sequences of two moderately thermophilic Paenibacillus species.</title>
        <authorList>
            <person name="Butler R.III."/>
            <person name="Wang J."/>
            <person name="Stark B.C."/>
            <person name="Pombert J.-F."/>
        </authorList>
    </citation>
    <scope>NUCLEOTIDE SEQUENCE [LARGE SCALE GENOMIC DNA]</scope>
    <source>
        <strain evidence="4">32O-Y</strain>
    </source>
</reference>
<comment type="similarity">
    <text evidence="1">Belongs to the nitroreductase family.</text>
</comment>
<keyword evidence="4" id="KW-1185">Reference proteome</keyword>
<dbReference type="STRING" id="162209.IJ22_39620"/>
<proteinExistence type="inferred from homology"/>
<dbReference type="PANTHER" id="PTHR43673:SF3">
    <property type="entry name" value="NAD(P)H NITROREDUCTASE YODC-RELATED"/>
    <property type="match status" value="1"/>
</dbReference>
<dbReference type="Pfam" id="PF00881">
    <property type="entry name" value="Nitroreductase"/>
    <property type="match status" value="1"/>
</dbReference>
<dbReference type="RefSeq" id="WP_062409985.1">
    <property type="nucleotide sequence ID" value="NZ_BJCS01000012.1"/>
</dbReference>
<dbReference type="PANTHER" id="PTHR43673">
    <property type="entry name" value="NAD(P)H NITROREDUCTASE YDGI-RELATED"/>
    <property type="match status" value="1"/>
</dbReference>
<dbReference type="OrthoDB" id="9782629at2"/>
<dbReference type="PATRIC" id="fig|162209.4.peg.4205"/>
<reference evidence="3 4" key="2">
    <citation type="journal article" date="2016" name="Genome Announc.">
        <title>Complete Genome Sequences of Two Interactive Moderate Thermophiles, Paenibacillus napthalenovorans 32O-Y and Paenibacillus sp. 32O-W.</title>
        <authorList>
            <person name="Butler R.R.III."/>
            <person name="Wang J."/>
            <person name="Stark B.C."/>
            <person name="Pombert J.F."/>
        </authorList>
    </citation>
    <scope>NUCLEOTIDE SEQUENCE [LARGE SCALE GENOMIC DNA]</scope>
    <source>
        <strain evidence="3 4">32O-Y</strain>
    </source>
</reference>
<dbReference type="GO" id="GO:0016491">
    <property type="term" value="F:oxidoreductase activity"/>
    <property type="evidence" value="ECO:0007669"/>
    <property type="project" value="UniProtKB-KW"/>
</dbReference>
<dbReference type="EMBL" id="CP013652">
    <property type="protein sequence ID" value="ALS24274.1"/>
    <property type="molecule type" value="Genomic_DNA"/>
</dbReference>
<organism evidence="3 4">
    <name type="scientific">Paenibacillus naphthalenovorans</name>
    <dbReference type="NCBI Taxonomy" id="162209"/>
    <lineage>
        <taxon>Bacteria</taxon>
        <taxon>Bacillati</taxon>
        <taxon>Bacillota</taxon>
        <taxon>Bacilli</taxon>
        <taxon>Bacillales</taxon>
        <taxon>Paenibacillaceae</taxon>
        <taxon>Paenibacillus</taxon>
    </lineage>
</organism>
<dbReference type="Proteomes" id="UP000061660">
    <property type="component" value="Chromosome"/>
</dbReference>
<dbReference type="Gene3D" id="3.40.109.10">
    <property type="entry name" value="NADH Oxidase"/>
    <property type="match status" value="1"/>
</dbReference>